<dbReference type="CDD" id="cd17928">
    <property type="entry name" value="DEXDc_SecA"/>
    <property type="match status" value="1"/>
</dbReference>
<keyword evidence="9 14" id="KW-0067">ATP-binding</keyword>
<evidence type="ECO:0000256" key="3">
    <source>
        <dbReference type="ARBA" id="ARBA00022448"/>
    </source>
</evidence>
<dbReference type="InterPro" id="IPR014001">
    <property type="entry name" value="Helicase_ATP-bd"/>
</dbReference>
<dbReference type="SMART" id="SM00958">
    <property type="entry name" value="SecA_PP_bind"/>
    <property type="match status" value="1"/>
</dbReference>
<dbReference type="InterPro" id="IPR001650">
    <property type="entry name" value="Helicase_C-like"/>
</dbReference>
<keyword evidence="7 14" id="KW-0547">Nucleotide-binding</keyword>
<dbReference type="Pfam" id="PF07517">
    <property type="entry name" value="SecA_DEAD"/>
    <property type="match status" value="1"/>
</dbReference>
<feature type="binding site" evidence="14">
    <location>
        <position position="86"/>
    </location>
    <ligand>
        <name>ATP</name>
        <dbReference type="ChEBI" id="CHEBI:30616"/>
    </ligand>
</feature>
<dbReference type="GO" id="GO:0046872">
    <property type="term" value="F:metal ion binding"/>
    <property type="evidence" value="ECO:0007669"/>
    <property type="project" value="UniProtKB-KW"/>
</dbReference>
<dbReference type="Proteomes" id="UP000178894">
    <property type="component" value="Unassembled WGS sequence"/>
</dbReference>
<dbReference type="EC" id="7.4.2.8" evidence="14"/>
<dbReference type="PANTHER" id="PTHR30612">
    <property type="entry name" value="SECA INNER MEMBRANE COMPONENT OF SEC PROTEIN SECRETION SYSTEM"/>
    <property type="match status" value="1"/>
</dbReference>
<dbReference type="InterPro" id="IPR044722">
    <property type="entry name" value="SecA_SF2_C"/>
</dbReference>
<keyword evidence="5 14" id="KW-0963">Cytoplasm</keyword>
<sequence>MMGILTKLFGVSGEAEIKKLQPTIEKINSLEPAFGKLSDEELKNKTEEFRKRIGDGASLDDLLPEAFAAVREASKRTLGQRHYDVQLMGGIIMHEGKISEMKTGEGKTLVATLPAYLNAIPGEGVHVVTVNDYLSRRDAVWMGEIYNALGLKTGVLNHDSSFLYDPAHEANKEEDKERDQLGSFKVVHEFLRPVTRREAYAADITYGTNNEFGFDYLRDNMAYTEGQVVQRGHNFAIVDEVDSILIDEARTPLIISMPDAESGELYKIFSKIVPRLKKEEDYKVDEKQKATTLTEEGIEKIESILGIKDLYTERGMRYVHHLEQALRAQALFVRDINYVVKGGEVIIVDEFTGRLMPGRRWSDGLHQAIEAKEGVTVQQESRTLATITFQNYFRLFKKLSGMTGTASTSAEEFYKVYNLEVAEIPTNRPMLRMDKEDKVFQTESGKFKAVAREVKERHEKGQPVLIGTVSIEKNERLSAILKREGVPHELLNAKNHEQEAEIIAQAGRKGRVTLATNIAGRGVDIILGGNPPSLEESEVVKNTGGLYVLGTERHEARRIDNQLRGRSGRQGDPGESQFFVSLEDDLMRIFGSERIKGMMGSFGIPEDEPLEHKLVSNAIESAQGKIEGLNFDARKHLLDYDDVMNKQRKSVYERRKKVLNSPDEEFKEIYKEYLTEEVTEEILAKKETELKDSFLQTLRINLLRTIDLLWMEHLELMEYTRSSVRLRAYGQRDPLVEYKNEAIRLFRELEGSMNLNFSNSILHLGEHTHPGEKKHEVQIIAAPSNKNEPGRNDPCPCGSGKKYKKCGMLNTEEHQKFALNP</sequence>
<dbReference type="STRING" id="1798364.A3G54_02315"/>
<evidence type="ECO:0000256" key="1">
    <source>
        <dbReference type="ARBA" id="ARBA00001947"/>
    </source>
</evidence>
<dbReference type="PRINTS" id="PR00906">
    <property type="entry name" value="SECA"/>
</dbReference>
<evidence type="ECO:0000256" key="4">
    <source>
        <dbReference type="ARBA" id="ARBA00022475"/>
    </source>
</evidence>
<dbReference type="GO" id="GO:0017038">
    <property type="term" value="P:protein import"/>
    <property type="evidence" value="ECO:0007669"/>
    <property type="project" value="InterPro"/>
</dbReference>
<reference evidence="19 20" key="1">
    <citation type="journal article" date="2016" name="Nat. Commun.">
        <title>Thousands of microbial genomes shed light on interconnected biogeochemical processes in an aquifer system.</title>
        <authorList>
            <person name="Anantharaman K."/>
            <person name="Brown C.T."/>
            <person name="Hug L.A."/>
            <person name="Sharon I."/>
            <person name="Castelle C.J."/>
            <person name="Probst A.J."/>
            <person name="Thomas B.C."/>
            <person name="Singh A."/>
            <person name="Wilkins M.J."/>
            <person name="Karaoz U."/>
            <person name="Brodie E.L."/>
            <person name="Williams K.H."/>
            <person name="Hubbard S.S."/>
            <person name="Banfield J.F."/>
        </authorList>
    </citation>
    <scope>NUCLEOTIDE SEQUENCE [LARGE SCALE GENOMIC DNA]</scope>
</reference>
<keyword evidence="4 14" id="KW-1003">Cell membrane</keyword>
<dbReference type="SUPFAM" id="SSF81886">
    <property type="entry name" value="Helical scaffold and wing domains of SecA"/>
    <property type="match status" value="1"/>
</dbReference>
<feature type="domain" description="Helicase ATP-binding" evidence="16">
    <location>
        <begin position="88"/>
        <end position="256"/>
    </location>
</feature>
<gene>
    <name evidence="14" type="primary">secA</name>
    <name evidence="19" type="ORF">A3G54_02315</name>
</gene>
<evidence type="ECO:0000256" key="15">
    <source>
        <dbReference type="RuleBase" id="RU003874"/>
    </source>
</evidence>
<keyword evidence="10 14" id="KW-0653">Protein transport</keyword>
<comment type="subunit">
    <text evidence="14">Monomer and homodimer. Part of the essential Sec protein translocation apparatus which comprises SecA, SecYEG and auxiliary proteins SecDF. Other proteins may also be involved.</text>
</comment>
<evidence type="ECO:0000256" key="14">
    <source>
        <dbReference type="HAMAP-Rule" id="MF_01382"/>
    </source>
</evidence>
<dbReference type="Gene3D" id="3.40.50.300">
    <property type="entry name" value="P-loop containing nucleotide triphosphate hydrolases"/>
    <property type="match status" value="3"/>
</dbReference>
<feature type="binding site" evidence="14">
    <location>
        <begin position="104"/>
        <end position="108"/>
    </location>
    <ligand>
        <name>ATP</name>
        <dbReference type="ChEBI" id="CHEBI:30616"/>
    </ligand>
</feature>
<dbReference type="GO" id="GO:0006605">
    <property type="term" value="P:protein targeting"/>
    <property type="evidence" value="ECO:0007669"/>
    <property type="project" value="UniProtKB-UniRule"/>
</dbReference>
<dbReference type="Gene3D" id="1.10.3060.10">
    <property type="entry name" value="Helical scaffold and wing domains of SecA"/>
    <property type="match status" value="1"/>
</dbReference>
<dbReference type="Pfam" id="PF02810">
    <property type="entry name" value="SEC-C"/>
    <property type="match status" value="1"/>
</dbReference>
<comment type="function">
    <text evidence="14">Part of the Sec protein translocase complex. Interacts with the SecYEG preprotein conducting channel. Has a central role in coupling the hydrolysis of ATP to the transfer of proteins into and across the cell membrane, serving as an ATP-driven molecular motor driving the stepwise translocation of polypeptide chains across the membrane.</text>
</comment>
<dbReference type="AlphaFoldDB" id="A0A1F5Y0R5"/>
<accession>A0A1F5Y0R5</accession>
<name>A0A1F5Y0R5_9BACT</name>
<comment type="catalytic activity">
    <reaction evidence="14">
        <text>ATP + H2O + cellular proteinSide 1 = ADP + phosphate + cellular proteinSide 2.</text>
        <dbReference type="EC" id="7.4.2.8"/>
    </reaction>
</comment>
<dbReference type="Pfam" id="PF21090">
    <property type="entry name" value="P-loop_SecA"/>
    <property type="match status" value="2"/>
</dbReference>
<evidence type="ECO:0000313" key="20">
    <source>
        <dbReference type="Proteomes" id="UP000178894"/>
    </source>
</evidence>
<dbReference type="GO" id="GO:0005524">
    <property type="term" value="F:ATP binding"/>
    <property type="evidence" value="ECO:0007669"/>
    <property type="project" value="UniProtKB-UniRule"/>
</dbReference>
<organism evidence="19 20">
    <name type="scientific">Candidatus Giovannonibacteria bacterium RIFCSPLOWO2_12_FULL_44_15</name>
    <dbReference type="NCBI Taxonomy" id="1798364"/>
    <lineage>
        <taxon>Bacteria</taxon>
        <taxon>Candidatus Giovannoniibacteriota</taxon>
    </lineage>
</organism>
<dbReference type="SUPFAM" id="SSF81767">
    <property type="entry name" value="Pre-protein crosslinking domain of SecA"/>
    <property type="match status" value="1"/>
</dbReference>
<dbReference type="PROSITE" id="PS51192">
    <property type="entry name" value="HELICASE_ATP_BIND_1"/>
    <property type="match status" value="1"/>
</dbReference>
<dbReference type="Gene3D" id="3.90.1440.10">
    <property type="entry name" value="SecA, preprotein cross-linking domain"/>
    <property type="match status" value="1"/>
</dbReference>
<dbReference type="GO" id="GO:0043952">
    <property type="term" value="P:protein transport by the Sec complex"/>
    <property type="evidence" value="ECO:0007669"/>
    <property type="project" value="TreeGrafter"/>
</dbReference>
<dbReference type="Pfam" id="PF07516">
    <property type="entry name" value="SecA_SW"/>
    <property type="match status" value="1"/>
</dbReference>
<evidence type="ECO:0000256" key="9">
    <source>
        <dbReference type="ARBA" id="ARBA00022840"/>
    </source>
</evidence>
<evidence type="ECO:0000256" key="2">
    <source>
        <dbReference type="ARBA" id="ARBA00007650"/>
    </source>
</evidence>
<evidence type="ECO:0000256" key="7">
    <source>
        <dbReference type="ARBA" id="ARBA00022741"/>
    </source>
</evidence>
<proteinExistence type="inferred from homology"/>
<evidence type="ECO:0000256" key="8">
    <source>
        <dbReference type="ARBA" id="ARBA00022833"/>
    </source>
</evidence>
<feature type="binding site" evidence="14">
    <location>
        <position position="524"/>
    </location>
    <ligand>
        <name>ATP</name>
        <dbReference type="ChEBI" id="CHEBI:30616"/>
    </ligand>
</feature>
<evidence type="ECO:0000256" key="5">
    <source>
        <dbReference type="ARBA" id="ARBA00022490"/>
    </source>
</evidence>
<feature type="domain" description="Helicase C-terminal" evidence="17">
    <location>
        <begin position="446"/>
        <end position="627"/>
    </location>
</feature>
<dbReference type="SUPFAM" id="SSF52540">
    <property type="entry name" value="P-loop containing nucleoside triphosphate hydrolases"/>
    <property type="match status" value="2"/>
</dbReference>
<dbReference type="FunFam" id="3.90.1440.10:FF:000001">
    <property type="entry name" value="Preprotein translocase subunit SecA"/>
    <property type="match status" value="1"/>
</dbReference>
<evidence type="ECO:0000259" key="18">
    <source>
        <dbReference type="PROSITE" id="PS51196"/>
    </source>
</evidence>
<evidence type="ECO:0000256" key="6">
    <source>
        <dbReference type="ARBA" id="ARBA00022723"/>
    </source>
</evidence>
<dbReference type="FunFam" id="3.40.50.300:FF:000429">
    <property type="entry name" value="Preprotein translocase subunit SecA"/>
    <property type="match status" value="1"/>
</dbReference>
<protein>
    <recommendedName>
        <fullName evidence="14 15">Protein translocase subunit SecA</fullName>
        <ecNumber evidence="14">7.4.2.8</ecNumber>
    </recommendedName>
</protein>
<keyword evidence="12 14" id="KW-0811">Translocation</keyword>
<evidence type="ECO:0000256" key="10">
    <source>
        <dbReference type="ARBA" id="ARBA00022927"/>
    </source>
</evidence>
<dbReference type="GO" id="GO:0065002">
    <property type="term" value="P:intracellular protein transmembrane transport"/>
    <property type="evidence" value="ECO:0007669"/>
    <property type="project" value="UniProtKB-UniRule"/>
</dbReference>
<keyword evidence="11 14" id="KW-1278">Translocase</keyword>
<dbReference type="InterPro" id="IPR014018">
    <property type="entry name" value="SecA_motor_DEAD"/>
</dbReference>
<evidence type="ECO:0000259" key="16">
    <source>
        <dbReference type="PROSITE" id="PS51192"/>
    </source>
</evidence>
<dbReference type="InterPro" id="IPR011115">
    <property type="entry name" value="SecA_DEAD"/>
</dbReference>
<dbReference type="PROSITE" id="PS51194">
    <property type="entry name" value="HELICASE_CTER"/>
    <property type="match status" value="1"/>
</dbReference>
<keyword evidence="6" id="KW-0479">Metal-binding</keyword>
<evidence type="ECO:0000259" key="17">
    <source>
        <dbReference type="PROSITE" id="PS51194"/>
    </source>
</evidence>
<dbReference type="InterPro" id="IPR011130">
    <property type="entry name" value="SecA_preprotein_X-link_dom"/>
</dbReference>
<dbReference type="NCBIfam" id="TIGR00963">
    <property type="entry name" value="secA"/>
    <property type="match status" value="1"/>
</dbReference>
<dbReference type="CDD" id="cd18803">
    <property type="entry name" value="SF2_C_secA"/>
    <property type="match status" value="1"/>
</dbReference>
<dbReference type="InterPro" id="IPR027417">
    <property type="entry name" value="P-loop_NTPase"/>
</dbReference>
<dbReference type="GO" id="GO:0005886">
    <property type="term" value="C:plasma membrane"/>
    <property type="evidence" value="ECO:0007669"/>
    <property type="project" value="UniProtKB-SubCell"/>
</dbReference>
<comment type="caution">
    <text evidence="19">The sequence shown here is derived from an EMBL/GenBank/DDBJ whole genome shotgun (WGS) entry which is preliminary data.</text>
</comment>
<dbReference type="Pfam" id="PF01043">
    <property type="entry name" value="SecA_PP_bind"/>
    <property type="match status" value="1"/>
</dbReference>
<dbReference type="NCBIfam" id="NF009538">
    <property type="entry name" value="PRK12904.1"/>
    <property type="match status" value="1"/>
</dbReference>
<dbReference type="PANTHER" id="PTHR30612:SF0">
    <property type="entry name" value="CHLOROPLAST PROTEIN-TRANSPORTING ATPASE"/>
    <property type="match status" value="1"/>
</dbReference>
<evidence type="ECO:0000313" key="19">
    <source>
        <dbReference type="EMBL" id="OGF93808.1"/>
    </source>
</evidence>
<dbReference type="InterPro" id="IPR011116">
    <property type="entry name" value="SecA_Wing/Scaffold"/>
</dbReference>
<evidence type="ECO:0000256" key="12">
    <source>
        <dbReference type="ARBA" id="ARBA00023010"/>
    </source>
</evidence>
<dbReference type="SMART" id="SM00957">
    <property type="entry name" value="SecA_DEAD"/>
    <property type="match status" value="1"/>
</dbReference>
<dbReference type="EMBL" id="MFIQ01000003">
    <property type="protein sequence ID" value="OGF93808.1"/>
    <property type="molecule type" value="Genomic_DNA"/>
</dbReference>
<dbReference type="GO" id="GO:0005829">
    <property type="term" value="C:cytosol"/>
    <property type="evidence" value="ECO:0007669"/>
    <property type="project" value="TreeGrafter"/>
</dbReference>
<dbReference type="InterPro" id="IPR004027">
    <property type="entry name" value="SEC_C_motif"/>
</dbReference>
<dbReference type="PROSITE" id="PS51196">
    <property type="entry name" value="SECA_MOTOR_DEAD"/>
    <property type="match status" value="1"/>
</dbReference>
<dbReference type="InterPro" id="IPR000185">
    <property type="entry name" value="SecA"/>
</dbReference>
<dbReference type="InterPro" id="IPR036266">
    <property type="entry name" value="SecA_Wing/Scaffold_sf"/>
</dbReference>
<comment type="cofactor">
    <cofactor evidence="1">
        <name>Zn(2+)</name>
        <dbReference type="ChEBI" id="CHEBI:29105"/>
    </cofactor>
</comment>
<feature type="domain" description="SecA family profile" evidence="18">
    <location>
        <begin position="2"/>
        <end position="611"/>
    </location>
</feature>
<keyword evidence="8" id="KW-0862">Zinc</keyword>
<dbReference type="GO" id="GO:0031522">
    <property type="term" value="C:cell envelope Sec protein transport complex"/>
    <property type="evidence" value="ECO:0007669"/>
    <property type="project" value="TreeGrafter"/>
</dbReference>
<evidence type="ECO:0000256" key="11">
    <source>
        <dbReference type="ARBA" id="ARBA00022967"/>
    </source>
</evidence>
<keyword evidence="13 14" id="KW-0472">Membrane</keyword>
<keyword evidence="3 14" id="KW-0813">Transport</keyword>
<evidence type="ECO:0000256" key="13">
    <source>
        <dbReference type="ARBA" id="ARBA00023136"/>
    </source>
</evidence>
<dbReference type="InterPro" id="IPR036670">
    <property type="entry name" value="SecA_X-link_sf"/>
</dbReference>
<comment type="similarity">
    <text evidence="2 14 15">Belongs to the SecA family.</text>
</comment>
<dbReference type="HAMAP" id="MF_01382">
    <property type="entry name" value="SecA"/>
    <property type="match status" value="1"/>
</dbReference>
<dbReference type="GO" id="GO:0008564">
    <property type="term" value="F:protein-exporting ATPase activity"/>
    <property type="evidence" value="ECO:0007669"/>
    <property type="project" value="UniProtKB-EC"/>
</dbReference>
<comment type="subcellular location">
    <subcellularLocation>
        <location evidence="14">Cell membrane</location>
        <topology evidence="14">Peripheral membrane protein</topology>
        <orientation evidence="14">Cytoplasmic side</orientation>
    </subcellularLocation>
    <subcellularLocation>
        <location evidence="14">Cytoplasm</location>
    </subcellularLocation>
    <text evidence="14">Distribution is 50-50.</text>
</comment>